<accession>A0ABV5G5T0</accession>
<evidence type="ECO:0000313" key="2">
    <source>
        <dbReference type="Proteomes" id="UP001589575"/>
    </source>
</evidence>
<dbReference type="Proteomes" id="UP001589575">
    <property type="component" value="Unassembled WGS sequence"/>
</dbReference>
<sequence>MVEDRHLQIHRVLPGVASPVQQVLRNLHSDLDVVLRVLHEQHQQLSGVVGRFCDPLCRLLAHLWSSTAVLATDSGALDRIVPARFPIRPARLTPGRSFGLQFHQSFSTSCHVHFSSSSGDPGWVE</sequence>
<protein>
    <submittedName>
        <fullName evidence="1">Uncharacterized protein</fullName>
    </submittedName>
</protein>
<gene>
    <name evidence="1" type="ORF">ACFFX0_23355</name>
</gene>
<keyword evidence="2" id="KW-1185">Reference proteome</keyword>
<organism evidence="1 2">
    <name type="scientific">Citricoccus parietis</name>
    <dbReference type="NCBI Taxonomy" id="592307"/>
    <lineage>
        <taxon>Bacteria</taxon>
        <taxon>Bacillati</taxon>
        <taxon>Actinomycetota</taxon>
        <taxon>Actinomycetes</taxon>
        <taxon>Micrococcales</taxon>
        <taxon>Micrococcaceae</taxon>
        <taxon>Citricoccus</taxon>
    </lineage>
</organism>
<name>A0ABV5G5T0_9MICC</name>
<reference evidence="1 2" key="1">
    <citation type="submission" date="2024-09" db="EMBL/GenBank/DDBJ databases">
        <authorList>
            <person name="Sun Q."/>
            <person name="Mori K."/>
        </authorList>
    </citation>
    <scope>NUCLEOTIDE SEQUENCE [LARGE SCALE GENOMIC DNA]</scope>
    <source>
        <strain evidence="1 2">CCM 7609</strain>
    </source>
</reference>
<evidence type="ECO:0000313" key="1">
    <source>
        <dbReference type="EMBL" id="MFB9073969.1"/>
    </source>
</evidence>
<proteinExistence type="predicted"/>
<comment type="caution">
    <text evidence="1">The sequence shown here is derived from an EMBL/GenBank/DDBJ whole genome shotgun (WGS) entry which is preliminary data.</text>
</comment>
<dbReference type="EMBL" id="JBHMFI010000001">
    <property type="protein sequence ID" value="MFB9073969.1"/>
    <property type="molecule type" value="Genomic_DNA"/>
</dbReference>